<protein>
    <submittedName>
        <fullName evidence="3">Uncharacterized protein</fullName>
    </submittedName>
</protein>
<evidence type="ECO:0000256" key="1">
    <source>
        <dbReference type="SAM" id="MobiDB-lite"/>
    </source>
</evidence>
<dbReference type="RefSeq" id="WP_390230683.1">
    <property type="nucleotide sequence ID" value="NZ_JBHSCN010000006.1"/>
</dbReference>
<accession>A0ABV8QAM2</accession>
<gene>
    <name evidence="3" type="ORF">ACFOYW_15165</name>
</gene>
<evidence type="ECO:0000313" key="4">
    <source>
        <dbReference type="Proteomes" id="UP001595900"/>
    </source>
</evidence>
<reference evidence="4" key="1">
    <citation type="journal article" date="2019" name="Int. J. Syst. Evol. Microbiol.">
        <title>The Global Catalogue of Microorganisms (GCM) 10K type strain sequencing project: providing services to taxonomists for standard genome sequencing and annotation.</title>
        <authorList>
            <consortium name="The Broad Institute Genomics Platform"/>
            <consortium name="The Broad Institute Genome Sequencing Center for Infectious Disease"/>
            <person name="Wu L."/>
            <person name="Ma J."/>
        </authorList>
    </citation>
    <scope>NUCLEOTIDE SEQUENCE [LARGE SCALE GENOMIC DNA]</scope>
    <source>
        <strain evidence="4">CGMCC 1.10363</strain>
    </source>
</reference>
<sequence>MKSTASVPGTGREGSLARSRRRRVPLLTAALFAVVFALGAVIEPDHLSAGNLAGDEVTYATAGWQYLHDTSPRIWNIRSPGSI</sequence>
<feature type="region of interest" description="Disordered" evidence="1">
    <location>
        <begin position="1"/>
        <end position="20"/>
    </location>
</feature>
<name>A0ABV8QAM2_9MICO</name>
<keyword evidence="2" id="KW-0472">Membrane</keyword>
<proteinExistence type="predicted"/>
<keyword evidence="2" id="KW-1133">Transmembrane helix</keyword>
<dbReference type="Proteomes" id="UP001595900">
    <property type="component" value="Unassembled WGS sequence"/>
</dbReference>
<evidence type="ECO:0000256" key="2">
    <source>
        <dbReference type="SAM" id="Phobius"/>
    </source>
</evidence>
<dbReference type="EMBL" id="JBHSCN010000006">
    <property type="protein sequence ID" value="MFC4244713.1"/>
    <property type="molecule type" value="Genomic_DNA"/>
</dbReference>
<keyword evidence="2" id="KW-0812">Transmembrane</keyword>
<feature type="transmembrane region" description="Helical" evidence="2">
    <location>
        <begin position="24"/>
        <end position="42"/>
    </location>
</feature>
<comment type="caution">
    <text evidence="3">The sequence shown here is derived from an EMBL/GenBank/DDBJ whole genome shotgun (WGS) entry which is preliminary data.</text>
</comment>
<keyword evidence="4" id="KW-1185">Reference proteome</keyword>
<organism evidence="3 4">
    <name type="scientific">Gryllotalpicola reticulitermitis</name>
    <dbReference type="NCBI Taxonomy" id="1184153"/>
    <lineage>
        <taxon>Bacteria</taxon>
        <taxon>Bacillati</taxon>
        <taxon>Actinomycetota</taxon>
        <taxon>Actinomycetes</taxon>
        <taxon>Micrococcales</taxon>
        <taxon>Microbacteriaceae</taxon>
        <taxon>Gryllotalpicola</taxon>
    </lineage>
</organism>
<evidence type="ECO:0000313" key="3">
    <source>
        <dbReference type="EMBL" id="MFC4244713.1"/>
    </source>
</evidence>